<reference evidence="2 3" key="1">
    <citation type="submission" date="2024-10" db="EMBL/GenBank/DDBJ databases">
        <authorList>
            <person name="Yang X.-N."/>
        </authorList>
    </citation>
    <scope>NUCLEOTIDE SEQUENCE [LARGE SCALE GENOMIC DNA]</scope>
    <source>
        <strain evidence="2 3">CAU 1059</strain>
    </source>
</reference>
<feature type="transmembrane region" description="Helical" evidence="1">
    <location>
        <begin position="7"/>
        <end position="29"/>
    </location>
</feature>
<feature type="transmembrane region" description="Helical" evidence="1">
    <location>
        <begin position="58"/>
        <end position="75"/>
    </location>
</feature>
<evidence type="ECO:0000313" key="3">
    <source>
        <dbReference type="Proteomes" id="UP001607157"/>
    </source>
</evidence>
<feature type="transmembrane region" description="Helical" evidence="1">
    <location>
        <begin position="109"/>
        <end position="132"/>
    </location>
</feature>
<proteinExistence type="predicted"/>
<comment type="caution">
    <text evidence="2">The sequence shown here is derived from an EMBL/GenBank/DDBJ whole genome shotgun (WGS) entry which is preliminary data.</text>
</comment>
<dbReference type="RefSeq" id="WP_377170148.1">
    <property type="nucleotide sequence ID" value="NZ_JBHTJC010000002.1"/>
</dbReference>
<organism evidence="2 3">
    <name type="scientific">Roseovarius aquimarinus</name>
    <dbReference type="NCBI Taxonomy" id="1229156"/>
    <lineage>
        <taxon>Bacteria</taxon>
        <taxon>Pseudomonadati</taxon>
        <taxon>Pseudomonadota</taxon>
        <taxon>Alphaproteobacteria</taxon>
        <taxon>Rhodobacterales</taxon>
        <taxon>Roseobacteraceae</taxon>
        <taxon>Roseovarius</taxon>
    </lineage>
</organism>
<name>A0ABW7I8B3_9RHOB</name>
<keyword evidence="1" id="KW-1133">Transmembrane helix</keyword>
<evidence type="ECO:0000256" key="1">
    <source>
        <dbReference type="SAM" id="Phobius"/>
    </source>
</evidence>
<evidence type="ECO:0000313" key="2">
    <source>
        <dbReference type="EMBL" id="MFH0254308.1"/>
    </source>
</evidence>
<feature type="transmembrane region" description="Helical" evidence="1">
    <location>
        <begin position="81"/>
        <end position="97"/>
    </location>
</feature>
<keyword evidence="1" id="KW-0472">Membrane</keyword>
<accession>A0ABW7I8B3</accession>
<sequence>MTEESRAHLWAMRGLFAALCLGVIFWRILPLDTLPAGWAGPDLIVALAFAWALRRPSFVPALLVAVVVLLADLMFQRPPGLWAALVVLACEALKARAPGLRDMGFGPEWLTVGVALLAITLAYRLSLAILLIPQAPLGLSLMQMAMTVLCYPLVVLVSSLALGVRKAKPSEGRGRI</sequence>
<protein>
    <submittedName>
        <fullName evidence="2">Rod shape-determining protein MreD</fullName>
    </submittedName>
</protein>
<keyword evidence="3" id="KW-1185">Reference proteome</keyword>
<dbReference type="Proteomes" id="UP001607157">
    <property type="component" value="Unassembled WGS sequence"/>
</dbReference>
<gene>
    <name evidence="2" type="ORF">ACGRVM_10415</name>
</gene>
<keyword evidence="1" id="KW-0812">Transmembrane</keyword>
<feature type="transmembrane region" description="Helical" evidence="1">
    <location>
        <begin position="35"/>
        <end position="53"/>
    </location>
</feature>
<dbReference type="EMBL" id="JBIHMM010000002">
    <property type="protein sequence ID" value="MFH0254308.1"/>
    <property type="molecule type" value="Genomic_DNA"/>
</dbReference>
<feature type="transmembrane region" description="Helical" evidence="1">
    <location>
        <begin position="144"/>
        <end position="164"/>
    </location>
</feature>